<comment type="caution">
    <text evidence="2">The sequence shown here is derived from an EMBL/GenBank/DDBJ whole genome shotgun (WGS) entry which is preliminary data.</text>
</comment>
<evidence type="ECO:0000256" key="1">
    <source>
        <dbReference type="SAM" id="MobiDB-lite"/>
    </source>
</evidence>
<dbReference type="AlphaFoldDB" id="A0AAN6UE73"/>
<sequence>MRLTGPAARWPWEAHQGRAEAEAGPPGYGSAACAFAFHPPSSSPFGPIGPPRQTSSVYTAGRLTPSQNTHERPSRFGVGGGEQDLLGASDHE</sequence>
<organism evidence="2 3">
    <name type="scientific">Trichocladium antarcticum</name>
    <dbReference type="NCBI Taxonomy" id="1450529"/>
    <lineage>
        <taxon>Eukaryota</taxon>
        <taxon>Fungi</taxon>
        <taxon>Dikarya</taxon>
        <taxon>Ascomycota</taxon>
        <taxon>Pezizomycotina</taxon>
        <taxon>Sordariomycetes</taxon>
        <taxon>Sordariomycetidae</taxon>
        <taxon>Sordariales</taxon>
        <taxon>Chaetomiaceae</taxon>
        <taxon>Trichocladium</taxon>
    </lineage>
</organism>
<feature type="compositionally biased region" description="Polar residues" evidence="1">
    <location>
        <begin position="52"/>
        <end position="68"/>
    </location>
</feature>
<name>A0AAN6UE73_9PEZI</name>
<feature type="region of interest" description="Disordered" evidence="1">
    <location>
        <begin position="1"/>
        <end position="92"/>
    </location>
</feature>
<protein>
    <submittedName>
        <fullName evidence="2">Uncharacterized protein</fullName>
    </submittedName>
</protein>
<reference evidence="2" key="1">
    <citation type="journal article" date="2023" name="Mol. Phylogenet. Evol.">
        <title>Genome-scale phylogeny and comparative genomics of the fungal order Sordariales.</title>
        <authorList>
            <person name="Hensen N."/>
            <person name="Bonometti L."/>
            <person name="Westerberg I."/>
            <person name="Brannstrom I.O."/>
            <person name="Guillou S."/>
            <person name="Cros-Aarteil S."/>
            <person name="Calhoun S."/>
            <person name="Haridas S."/>
            <person name="Kuo A."/>
            <person name="Mondo S."/>
            <person name="Pangilinan J."/>
            <person name="Riley R."/>
            <person name="LaButti K."/>
            <person name="Andreopoulos B."/>
            <person name="Lipzen A."/>
            <person name="Chen C."/>
            <person name="Yan M."/>
            <person name="Daum C."/>
            <person name="Ng V."/>
            <person name="Clum A."/>
            <person name="Steindorff A."/>
            <person name="Ohm R.A."/>
            <person name="Martin F."/>
            <person name="Silar P."/>
            <person name="Natvig D.O."/>
            <person name="Lalanne C."/>
            <person name="Gautier V."/>
            <person name="Ament-Velasquez S.L."/>
            <person name="Kruys A."/>
            <person name="Hutchinson M.I."/>
            <person name="Powell A.J."/>
            <person name="Barry K."/>
            <person name="Miller A.N."/>
            <person name="Grigoriev I.V."/>
            <person name="Debuchy R."/>
            <person name="Gladieux P."/>
            <person name="Hiltunen Thoren M."/>
            <person name="Johannesson H."/>
        </authorList>
    </citation>
    <scope>NUCLEOTIDE SEQUENCE</scope>
    <source>
        <strain evidence="2">CBS 123565</strain>
    </source>
</reference>
<keyword evidence="3" id="KW-1185">Reference proteome</keyword>
<dbReference type="Proteomes" id="UP001304895">
    <property type="component" value="Unassembled WGS sequence"/>
</dbReference>
<proteinExistence type="predicted"/>
<reference evidence="2" key="2">
    <citation type="submission" date="2023-05" db="EMBL/GenBank/DDBJ databases">
        <authorList>
            <consortium name="Lawrence Berkeley National Laboratory"/>
            <person name="Steindorff A."/>
            <person name="Hensen N."/>
            <person name="Bonometti L."/>
            <person name="Westerberg I."/>
            <person name="Brannstrom I.O."/>
            <person name="Guillou S."/>
            <person name="Cros-Aarteil S."/>
            <person name="Calhoun S."/>
            <person name="Haridas S."/>
            <person name="Kuo A."/>
            <person name="Mondo S."/>
            <person name="Pangilinan J."/>
            <person name="Riley R."/>
            <person name="Labutti K."/>
            <person name="Andreopoulos B."/>
            <person name="Lipzen A."/>
            <person name="Chen C."/>
            <person name="Yanf M."/>
            <person name="Daum C."/>
            <person name="Ng V."/>
            <person name="Clum A."/>
            <person name="Ohm R."/>
            <person name="Martin F."/>
            <person name="Silar P."/>
            <person name="Natvig D."/>
            <person name="Lalanne C."/>
            <person name="Gautier V."/>
            <person name="Ament-Velasquez S.L."/>
            <person name="Kruys A."/>
            <person name="Hutchinson M.I."/>
            <person name="Powell A.J."/>
            <person name="Barry K."/>
            <person name="Miller A.N."/>
            <person name="Grigoriev I.V."/>
            <person name="Debuchy R."/>
            <person name="Gladieux P."/>
            <person name="Thoren M.H."/>
            <person name="Johannesson H."/>
        </authorList>
    </citation>
    <scope>NUCLEOTIDE SEQUENCE</scope>
    <source>
        <strain evidence="2">CBS 123565</strain>
    </source>
</reference>
<dbReference type="PROSITE" id="PS51257">
    <property type="entry name" value="PROKAR_LIPOPROTEIN"/>
    <property type="match status" value="1"/>
</dbReference>
<evidence type="ECO:0000313" key="2">
    <source>
        <dbReference type="EMBL" id="KAK4131382.1"/>
    </source>
</evidence>
<evidence type="ECO:0000313" key="3">
    <source>
        <dbReference type="Proteomes" id="UP001304895"/>
    </source>
</evidence>
<gene>
    <name evidence="2" type="ORF">BT67DRAFT_444818</name>
</gene>
<feature type="compositionally biased region" description="Low complexity" evidence="1">
    <location>
        <begin position="30"/>
        <end position="46"/>
    </location>
</feature>
<accession>A0AAN6UE73</accession>
<dbReference type="EMBL" id="MU853425">
    <property type="protein sequence ID" value="KAK4131382.1"/>
    <property type="molecule type" value="Genomic_DNA"/>
</dbReference>